<dbReference type="InterPro" id="IPR050155">
    <property type="entry name" value="HAD-like_hydrolase_sf"/>
</dbReference>
<protein>
    <submittedName>
        <fullName evidence="1">Phosphoglycolate phosphatase</fullName>
    </submittedName>
</protein>
<dbReference type="Pfam" id="PF13419">
    <property type="entry name" value="HAD_2"/>
    <property type="match status" value="1"/>
</dbReference>
<dbReference type="PANTHER" id="PTHR43434:SF13">
    <property type="entry name" value="PHOSPHOGLYCOLATE PHOSPHATASE"/>
    <property type="match status" value="1"/>
</dbReference>
<dbReference type="AlphaFoldDB" id="A0A318KPW8"/>
<organism evidence="1 2">
    <name type="scientific">Rivihabitans pingtungensis</name>
    <dbReference type="NCBI Taxonomy" id="1054498"/>
    <lineage>
        <taxon>Bacteria</taxon>
        <taxon>Pseudomonadati</taxon>
        <taxon>Pseudomonadota</taxon>
        <taxon>Betaproteobacteria</taxon>
        <taxon>Neisseriales</taxon>
        <taxon>Aquaspirillaceae</taxon>
        <taxon>Rivihabitans</taxon>
    </lineage>
</organism>
<gene>
    <name evidence="1" type="ORF">DFR34_10941</name>
</gene>
<dbReference type="InterPro" id="IPR041492">
    <property type="entry name" value="HAD_2"/>
</dbReference>
<dbReference type="PANTHER" id="PTHR43434">
    <property type="entry name" value="PHOSPHOGLYCOLATE PHOSPHATASE"/>
    <property type="match status" value="1"/>
</dbReference>
<dbReference type="Gene3D" id="3.40.50.1000">
    <property type="entry name" value="HAD superfamily/HAD-like"/>
    <property type="match status" value="1"/>
</dbReference>
<dbReference type="InterPro" id="IPR036412">
    <property type="entry name" value="HAD-like_sf"/>
</dbReference>
<dbReference type="GO" id="GO:0005829">
    <property type="term" value="C:cytosol"/>
    <property type="evidence" value="ECO:0007669"/>
    <property type="project" value="TreeGrafter"/>
</dbReference>
<dbReference type="InterPro" id="IPR023214">
    <property type="entry name" value="HAD_sf"/>
</dbReference>
<comment type="caution">
    <text evidence="1">The sequence shown here is derived from an EMBL/GenBank/DDBJ whole genome shotgun (WGS) entry which is preliminary data.</text>
</comment>
<dbReference type="EMBL" id="QJKI01000009">
    <property type="protein sequence ID" value="PXX78818.1"/>
    <property type="molecule type" value="Genomic_DNA"/>
</dbReference>
<dbReference type="Proteomes" id="UP000247555">
    <property type="component" value="Unassembled WGS sequence"/>
</dbReference>
<sequence>MAYRLLMLDFDGVLADSFPFFRHTFNQLAAHHGFRPVAADELPALRRCGPRQIARHVGLPWWKLPRVARHFMQLMQAAPDSAPLFAGVADWLDAQLDAGQRLALVSSNSRANVARSVGEARLARFAAVECGSALLGKAQRLRQVLRRLHIAPEHAAYLGDQPADGDAAQCAGVDFIAVGWGYASLDGLRPCQPALTLTHPAELFSLLPPP</sequence>
<evidence type="ECO:0000313" key="2">
    <source>
        <dbReference type="Proteomes" id="UP000247555"/>
    </source>
</evidence>
<keyword evidence="2" id="KW-1185">Reference proteome</keyword>
<name>A0A318KPW8_9NEIS</name>
<dbReference type="Gene3D" id="1.10.150.240">
    <property type="entry name" value="Putative phosphatase, domain 2"/>
    <property type="match status" value="1"/>
</dbReference>
<dbReference type="RefSeq" id="WP_110390741.1">
    <property type="nucleotide sequence ID" value="NZ_CALCOA010000001.1"/>
</dbReference>
<dbReference type="InterPro" id="IPR023198">
    <property type="entry name" value="PGP-like_dom2"/>
</dbReference>
<dbReference type="OrthoDB" id="9807630at2"/>
<reference evidence="1 2" key="1">
    <citation type="submission" date="2018-05" db="EMBL/GenBank/DDBJ databases">
        <title>Genomic Encyclopedia of Type Strains, Phase IV (KMG-IV): sequencing the most valuable type-strain genomes for metagenomic binning, comparative biology and taxonomic classification.</title>
        <authorList>
            <person name="Goeker M."/>
        </authorList>
    </citation>
    <scope>NUCLEOTIDE SEQUENCE [LARGE SCALE GENOMIC DNA]</scope>
    <source>
        <strain evidence="1 2">DSM 29661</strain>
    </source>
</reference>
<accession>A0A318KPW8</accession>
<evidence type="ECO:0000313" key="1">
    <source>
        <dbReference type="EMBL" id="PXX78818.1"/>
    </source>
</evidence>
<proteinExistence type="predicted"/>
<dbReference type="SUPFAM" id="SSF56784">
    <property type="entry name" value="HAD-like"/>
    <property type="match status" value="1"/>
</dbReference>
<dbReference type="GO" id="GO:0006281">
    <property type="term" value="P:DNA repair"/>
    <property type="evidence" value="ECO:0007669"/>
    <property type="project" value="TreeGrafter"/>
</dbReference>
<dbReference type="GO" id="GO:0008967">
    <property type="term" value="F:phosphoglycolate phosphatase activity"/>
    <property type="evidence" value="ECO:0007669"/>
    <property type="project" value="TreeGrafter"/>
</dbReference>